<reference evidence="1 2" key="1">
    <citation type="submission" date="2016-11" db="EMBL/GenBank/DDBJ databases">
        <authorList>
            <person name="Jaros S."/>
            <person name="Januszkiewicz K."/>
            <person name="Wedrychowicz H."/>
        </authorList>
    </citation>
    <scope>NUCLEOTIDE SEQUENCE [LARGE SCALE GENOMIC DNA]</scope>
    <source>
        <strain evidence="1 2">DSM 5091</strain>
    </source>
</reference>
<name>A0A1M6LMW4_MALRU</name>
<dbReference type="STRING" id="1122189.SAMN02745165_03017"/>
<dbReference type="AlphaFoldDB" id="A0A1M6LMW4"/>
<protein>
    <submittedName>
        <fullName evidence="1">Uncharacterized protein</fullName>
    </submittedName>
</protein>
<accession>A0A1M6LMW4</accession>
<keyword evidence="2" id="KW-1185">Reference proteome</keyword>
<dbReference type="EMBL" id="FQZT01000014">
    <property type="protein sequence ID" value="SHJ72549.1"/>
    <property type="molecule type" value="Genomic_DNA"/>
</dbReference>
<proteinExistence type="predicted"/>
<organism evidence="1 2">
    <name type="scientific">Malonomonas rubra DSM 5091</name>
    <dbReference type="NCBI Taxonomy" id="1122189"/>
    <lineage>
        <taxon>Bacteria</taxon>
        <taxon>Pseudomonadati</taxon>
        <taxon>Thermodesulfobacteriota</taxon>
        <taxon>Desulfuromonadia</taxon>
        <taxon>Desulfuromonadales</taxon>
        <taxon>Geopsychrobacteraceae</taxon>
        <taxon>Malonomonas</taxon>
    </lineage>
</organism>
<evidence type="ECO:0000313" key="1">
    <source>
        <dbReference type="EMBL" id="SHJ72549.1"/>
    </source>
</evidence>
<evidence type="ECO:0000313" key="2">
    <source>
        <dbReference type="Proteomes" id="UP000184171"/>
    </source>
</evidence>
<sequence length="105" mass="12380">MVMGVMIKPSDLYYRYPRKKENRELPKFSGKPDSNPFDRNDMYEVIPVFEKVMDALNTTEMDVLHRMEEVMNNEVPAFVHTREEMYDCLLMVMQGLLGSETTEVH</sequence>
<dbReference type="Proteomes" id="UP000184171">
    <property type="component" value="Unassembled WGS sequence"/>
</dbReference>
<gene>
    <name evidence="1" type="ORF">SAMN02745165_03017</name>
</gene>